<name>A0A0W7WJQ9_9RHOB</name>
<gene>
    <name evidence="1" type="ORF">AVJ23_10090</name>
</gene>
<dbReference type="Proteomes" id="UP000054396">
    <property type="component" value="Unassembled WGS sequence"/>
</dbReference>
<dbReference type="PANTHER" id="PTHR47628:SF1">
    <property type="entry name" value="ALIPHATIC AMIDASE EXPRESSION-REGULATING PROTEIN"/>
    <property type="match status" value="1"/>
</dbReference>
<keyword evidence="2" id="KW-1185">Reference proteome</keyword>
<accession>A0A0W7WJQ9</accession>
<dbReference type="InterPro" id="IPR028082">
    <property type="entry name" value="Peripla_BP_I"/>
</dbReference>
<dbReference type="RefSeq" id="WP_058862067.1">
    <property type="nucleotide sequence ID" value="NZ_LPXO01000005.1"/>
</dbReference>
<evidence type="ECO:0000313" key="2">
    <source>
        <dbReference type="Proteomes" id="UP000054396"/>
    </source>
</evidence>
<comment type="caution">
    <text evidence="1">The sequence shown here is derived from an EMBL/GenBank/DDBJ whole genome shotgun (WGS) entry which is preliminary data.</text>
</comment>
<proteinExistence type="predicted"/>
<dbReference type="AlphaFoldDB" id="A0A0W7WJQ9"/>
<sequence>MLDMKLGLVFSTSGPYAALGQAARAGADLAIEDLAREGLARITPMHRDPEGCPQAYESMTAEILRAGVTHVVGAITSWSRKDMIPVLERHGGLLWYPCPYEGFESNDHVVYMGAAPNHHMIPLLDRILRQGVKRAYLLGSNYVWGWETLRLARERLSAAGVEIVGERFLPLGDTDCERAIAEIAEVRPDIVMNSLIGPSNVAFSNGLPTEARPQILSCNQTEADLDALGDGGEGLISAGSFFEALGPQSFVERAAQVAPNGRCSAFLATTYASVRLMAESVRRAGTTHPHAVFEAACAAPHNTVLGPVSIDPVTRHAALTPHIAALRSGRFEIVASAAAPIPADPYLINLPPVALRAARPSDLRIVQ</sequence>
<evidence type="ECO:0008006" key="3">
    <source>
        <dbReference type="Google" id="ProtNLM"/>
    </source>
</evidence>
<dbReference type="OrthoDB" id="9802022at2"/>
<dbReference type="PANTHER" id="PTHR47628">
    <property type="match status" value="1"/>
</dbReference>
<dbReference type="STRING" id="1685382.AVJ23_10090"/>
<evidence type="ECO:0000313" key="1">
    <source>
        <dbReference type="EMBL" id="KUF10782.1"/>
    </source>
</evidence>
<dbReference type="SUPFAM" id="SSF53822">
    <property type="entry name" value="Periplasmic binding protein-like I"/>
    <property type="match status" value="1"/>
</dbReference>
<dbReference type="Pfam" id="PF13433">
    <property type="entry name" value="Peripla_BP_5"/>
    <property type="match status" value="1"/>
</dbReference>
<organism evidence="1 2">
    <name type="scientific">Pseudoponticoccus marisrubri</name>
    <dbReference type="NCBI Taxonomy" id="1685382"/>
    <lineage>
        <taxon>Bacteria</taxon>
        <taxon>Pseudomonadati</taxon>
        <taxon>Pseudomonadota</taxon>
        <taxon>Alphaproteobacteria</taxon>
        <taxon>Rhodobacterales</taxon>
        <taxon>Roseobacteraceae</taxon>
        <taxon>Pseudoponticoccus</taxon>
    </lineage>
</organism>
<dbReference type="EMBL" id="LPXO01000005">
    <property type="protein sequence ID" value="KUF10782.1"/>
    <property type="molecule type" value="Genomic_DNA"/>
</dbReference>
<dbReference type="Gene3D" id="3.40.50.2300">
    <property type="match status" value="2"/>
</dbReference>
<reference evidence="1 2" key="1">
    <citation type="submission" date="2015-12" db="EMBL/GenBank/DDBJ databases">
        <authorList>
            <person name="Shamseldin A."/>
            <person name="Moawad H."/>
            <person name="Abd El-Rahim W.M."/>
            <person name="Sadowsky M.J."/>
        </authorList>
    </citation>
    <scope>NUCLEOTIDE SEQUENCE [LARGE SCALE GENOMIC DNA]</scope>
    <source>
        <strain evidence="1 2">SJ5A-1</strain>
    </source>
</reference>
<protein>
    <recommendedName>
        <fullName evidence="3">N-acetylmuramoyl-L-alanine amidase</fullName>
    </recommendedName>
</protein>